<dbReference type="EMBL" id="FOSN01000027">
    <property type="protein sequence ID" value="SFK83497.1"/>
    <property type="molecule type" value="Genomic_DNA"/>
</dbReference>
<evidence type="ECO:0000313" key="2">
    <source>
        <dbReference type="EMBL" id="SFK83497.1"/>
    </source>
</evidence>
<gene>
    <name evidence="2" type="ORF">SAMN05444581_12720</name>
</gene>
<name>A0A1I4CTD3_9HYPH</name>
<proteinExistence type="predicted"/>
<organism evidence="2 3">
    <name type="scientific">Methylocapsa palsarum</name>
    <dbReference type="NCBI Taxonomy" id="1612308"/>
    <lineage>
        <taxon>Bacteria</taxon>
        <taxon>Pseudomonadati</taxon>
        <taxon>Pseudomonadota</taxon>
        <taxon>Alphaproteobacteria</taxon>
        <taxon>Hyphomicrobiales</taxon>
        <taxon>Beijerinckiaceae</taxon>
        <taxon>Methylocapsa</taxon>
    </lineage>
</organism>
<protein>
    <submittedName>
        <fullName evidence="2">Uncharacterized protein</fullName>
    </submittedName>
</protein>
<dbReference type="AlphaFoldDB" id="A0A1I4CTD3"/>
<keyword evidence="1" id="KW-0175">Coiled coil</keyword>
<dbReference type="RefSeq" id="WP_139223724.1">
    <property type="nucleotide sequence ID" value="NZ_FOSN01000027.1"/>
</dbReference>
<accession>A0A1I4CTD3</accession>
<evidence type="ECO:0000313" key="3">
    <source>
        <dbReference type="Proteomes" id="UP000198755"/>
    </source>
</evidence>
<dbReference type="STRING" id="1612308.SAMN05444581_12720"/>
<feature type="coiled-coil region" evidence="1">
    <location>
        <begin position="50"/>
        <end position="84"/>
    </location>
</feature>
<dbReference type="Proteomes" id="UP000198755">
    <property type="component" value="Unassembled WGS sequence"/>
</dbReference>
<sequence length="202" mass="21575">MSTLDDARAALASLNGKLEAARKKASSIDVEIVGVSFAAHCDDAGARKTLDALNAKASSASLEIRSLEAAVSEAKRRVDLATAADADAADCEKARQALALLNDFAKRGDELQRALERFVAKYNDLAGDFRQLEKLGYAPTSYPLIKVNMAAATKTALMHTDVSVAHLAPHARRDFQSVIDGWASHVRARASARLKQITSKAA</sequence>
<reference evidence="2 3" key="1">
    <citation type="submission" date="2016-10" db="EMBL/GenBank/DDBJ databases">
        <authorList>
            <person name="de Groot N.N."/>
        </authorList>
    </citation>
    <scope>NUCLEOTIDE SEQUENCE [LARGE SCALE GENOMIC DNA]</scope>
    <source>
        <strain evidence="2 3">NE2</strain>
    </source>
</reference>
<evidence type="ECO:0000256" key="1">
    <source>
        <dbReference type="SAM" id="Coils"/>
    </source>
</evidence>
<keyword evidence="3" id="KW-1185">Reference proteome</keyword>